<dbReference type="InterPro" id="IPR025324">
    <property type="entry name" value="DUF4230"/>
</dbReference>
<dbReference type="AlphaFoldDB" id="A0A437M984"/>
<evidence type="ECO:0000313" key="3">
    <source>
        <dbReference type="Proteomes" id="UP000282971"/>
    </source>
</evidence>
<sequence length="234" mass="25813">MRVRRSVGLWVGLAIGLAVVITVAIVGWSMGRRYDAIVDPKPETIVSASLQGLREQNRLSAFTASYVAVVTSKQSRFGLSAQKTLIMPGLVRYEVDMARLKDADVRWAAESKELFVTLPDVETVGPQIDMTRIKEYDSGGLLLRLTDAAQTLDAANRRAGQAELLRQARAPIPMSLARDATRRAVAQNFGLPLRAAGMEAAIRVRFAGEKDFPQPSREWITRSRSVEDVYADKP</sequence>
<evidence type="ECO:0000256" key="1">
    <source>
        <dbReference type="SAM" id="Phobius"/>
    </source>
</evidence>
<dbReference type="OrthoDB" id="7558887at2"/>
<evidence type="ECO:0000313" key="2">
    <source>
        <dbReference type="EMBL" id="RVT94268.1"/>
    </source>
</evidence>
<keyword evidence="1" id="KW-1133">Transmembrane helix</keyword>
<protein>
    <submittedName>
        <fullName evidence="2">DUF4230 domain-containing protein</fullName>
    </submittedName>
</protein>
<keyword evidence="3" id="KW-1185">Reference proteome</keyword>
<name>A0A437M984_9SPHN</name>
<proteinExistence type="predicted"/>
<dbReference type="Pfam" id="PF14014">
    <property type="entry name" value="DUF4230"/>
    <property type="match status" value="1"/>
</dbReference>
<organism evidence="2 3">
    <name type="scientific">Sphingomonas crocodyli</name>
    <dbReference type="NCBI Taxonomy" id="1979270"/>
    <lineage>
        <taxon>Bacteria</taxon>
        <taxon>Pseudomonadati</taxon>
        <taxon>Pseudomonadota</taxon>
        <taxon>Alphaproteobacteria</taxon>
        <taxon>Sphingomonadales</taxon>
        <taxon>Sphingomonadaceae</taxon>
        <taxon>Sphingomonas</taxon>
    </lineage>
</organism>
<comment type="caution">
    <text evidence="2">The sequence shown here is derived from an EMBL/GenBank/DDBJ whole genome shotgun (WGS) entry which is preliminary data.</text>
</comment>
<reference evidence="2 3" key="1">
    <citation type="submission" date="2019-01" db="EMBL/GenBank/DDBJ databases">
        <authorList>
            <person name="Chen W.-M."/>
        </authorList>
    </citation>
    <scope>NUCLEOTIDE SEQUENCE [LARGE SCALE GENOMIC DNA]</scope>
    <source>
        <strain evidence="2 3">CCP-7</strain>
    </source>
</reference>
<keyword evidence="1" id="KW-0472">Membrane</keyword>
<gene>
    <name evidence="2" type="ORF">EOD43_10585</name>
</gene>
<accession>A0A437M984</accession>
<feature type="transmembrane region" description="Helical" evidence="1">
    <location>
        <begin position="7"/>
        <end position="30"/>
    </location>
</feature>
<dbReference type="Proteomes" id="UP000282971">
    <property type="component" value="Unassembled WGS sequence"/>
</dbReference>
<dbReference type="EMBL" id="SACN01000001">
    <property type="protein sequence ID" value="RVT94268.1"/>
    <property type="molecule type" value="Genomic_DNA"/>
</dbReference>
<keyword evidence="1" id="KW-0812">Transmembrane</keyword>